<comment type="caution">
    <text evidence="3">The sequence shown here is derived from an EMBL/GenBank/DDBJ whole genome shotgun (WGS) entry which is preliminary data.</text>
</comment>
<evidence type="ECO:0000313" key="3">
    <source>
        <dbReference type="EMBL" id="MBO0661843.1"/>
    </source>
</evidence>
<keyword evidence="4" id="KW-1185">Reference proteome</keyword>
<feature type="signal peptide" evidence="2">
    <location>
        <begin position="1"/>
        <end position="23"/>
    </location>
</feature>
<dbReference type="AlphaFoldDB" id="A0A939FXH8"/>
<evidence type="ECO:0000256" key="2">
    <source>
        <dbReference type="SAM" id="SignalP"/>
    </source>
</evidence>
<evidence type="ECO:0008006" key="5">
    <source>
        <dbReference type="Google" id="ProtNLM"/>
    </source>
</evidence>
<protein>
    <recommendedName>
        <fullName evidence="5">UrcA family protein</fullName>
    </recommendedName>
</protein>
<proteinExistence type="predicted"/>
<accession>A0A939FXH8</accession>
<name>A0A939FXH8_9HYPH</name>
<feature type="region of interest" description="Disordered" evidence="1">
    <location>
        <begin position="19"/>
        <end position="42"/>
    </location>
</feature>
<organism evidence="3 4">
    <name type="scientific">Jiella flava</name>
    <dbReference type="NCBI Taxonomy" id="2816857"/>
    <lineage>
        <taxon>Bacteria</taxon>
        <taxon>Pseudomonadati</taxon>
        <taxon>Pseudomonadota</taxon>
        <taxon>Alphaproteobacteria</taxon>
        <taxon>Hyphomicrobiales</taxon>
        <taxon>Aurantimonadaceae</taxon>
        <taxon>Jiella</taxon>
    </lineage>
</organism>
<reference evidence="3" key="1">
    <citation type="submission" date="2021-03" db="EMBL/GenBank/DDBJ databases">
        <title>Whole genome sequence of Jiella sp. CQZ9-1.</title>
        <authorList>
            <person name="Tuo L."/>
        </authorList>
    </citation>
    <scope>NUCLEOTIDE SEQUENCE</scope>
    <source>
        <strain evidence="3">CQZ9-1</strain>
    </source>
</reference>
<keyword evidence="2" id="KW-0732">Signal</keyword>
<feature type="chain" id="PRO_5037965111" description="UrcA family protein" evidence="2">
    <location>
        <begin position="24"/>
        <end position="111"/>
    </location>
</feature>
<sequence length="111" mass="11336">MTFARTILVLALVSGLSANPASASQDREGPSDPAVSVTADFSDGADQAEPMIRLAAADCSGAASRAARQTGGQVLSVSTRSQGGQIVCVVTVLVPGKGDQRPRKQTITIRP</sequence>
<gene>
    <name evidence="3" type="ORF">J1C48_04580</name>
</gene>
<dbReference type="Proteomes" id="UP000664122">
    <property type="component" value="Unassembled WGS sequence"/>
</dbReference>
<evidence type="ECO:0000256" key="1">
    <source>
        <dbReference type="SAM" id="MobiDB-lite"/>
    </source>
</evidence>
<dbReference type="RefSeq" id="WP_207256525.1">
    <property type="nucleotide sequence ID" value="NZ_JAFMPP010000002.1"/>
</dbReference>
<evidence type="ECO:0000313" key="4">
    <source>
        <dbReference type="Proteomes" id="UP000664122"/>
    </source>
</evidence>
<dbReference type="EMBL" id="JAFMPP010000002">
    <property type="protein sequence ID" value="MBO0661843.1"/>
    <property type="molecule type" value="Genomic_DNA"/>
</dbReference>